<keyword evidence="4 7" id="KW-0812">Transmembrane</keyword>
<dbReference type="RefSeq" id="WP_375557471.1">
    <property type="nucleotide sequence ID" value="NZ_JBBVGT010000002.1"/>
</dbReference>
<keyword evidence="12" id="KW-1185">Reference proteome</keyword>
<feature type="domain" description="Mechanosensitive ion channel MscS" evidence="8">
    <location>
        <begin position="130"/>
        <end position="196"/>
    </location>
</feature>
<dbReference type="Gene3D" id="3.30.70.100">
    <property type="match status" value="1"/>
</dbReference>
<evidence type="ECO:0000256" key="2">
    <source>
        <dbReference type="ARBA" id="ARBA00008017"/>
    </source>
</evidence>
<dbReference type="Proteomes" id="UP001580928">
    <property type="component" value="Unassembled WGS sequence"/>
</dbReference>
<dbReference type="InterPro" id="IPR011014">
    <property type="entry name" value="MscS_channel_TM-2"/>
</dbReference>
<evidence type="ECO:0000256" key="6">
    <source>
        <dbReference type="ARBA" id="ARBA00023136"/>
    </source>
</evidence>
<organism evidence="11 12">
    <name type="scientific">Albibacterium profundi</name>
    <dbReference type="NCBI Taxonomy" id="3134906"/>
    <lineage>
        <taxon>Bacteria</taxon>
        <taxon>Pseudomonadati</taxon>
        <taxon>Bacteroidota</taxon>
        <taxon>Sphingobacteriia</taxon>
        <taxon>Sphingobacteriales</taxon>
        <taxon>Sphingobacteriaceae</taxon>
        <taxon>Albibacterium</taxon>
    </lineage>
</organism>
<dbReference type="Pfam" id="PF21088">
    <property type="entry name" value="MS_channel_1st"/>
    <property type="match status" value="1"/>
</dbReference>
<dbReference type="InterPro" id="IPR049278">
    <property type="entry name" value="MS_channel_C"/>
</dbReference>
<evidence type="ECO:0000256" key="1">
    <source>
        <dbReference type="ARBA" id="ARBA00004651"/>
    </source>
</evidence>
<dbReference type="InterPro" id="IPR010920">
    <property type="entry name" value="LSM_dom_sf"/>
</dbReference>
<evidence type="ECO:0000256" key="5">
    <source>
        <dbReference type="ARBA" id="ARBA00022989"/>
    </source>
</evidence>
<dbReference type="Gene3D" id="1.10.287.1260">
    <property type="match status" value="1"/>
</dbReference>
<keyword evidence="5 7" id="KW-1133">Transmembrane helix</keyword>
<keyword evidence="3" id="KW-1003">Cell membrane</keyword>
<accession>A0ABV5CEF3</accession>
<dbReference type="SUPFAM" id="SSF82861">
    <property type="entry name" value="Mechanosensitive channel protein MscS (YggB), transmembrane region"/>
    <property type="match status" value="1"/>
</dbReference>
<dbReference type="Pfam" id="PF21082">
    <property type="entry name" value="MS_channel_3rd"/>
    <property type="match status" value="1"/>
</dbReference>
<feature type="domain" description="Mechanosensitive ion channel MscS C-terminal" evidence="9">
    <location>
        <begin position="203"/>
        <end position="283"/>
    </location>
</feature>
<comment type="subcellular location">
    <subcellularLocation>
        <location evidence="1">Cell membrane</location>
        <topology evidence="1">Multi-pass membrane protein</topology>
    </subcellularLocation>
</comment>
<dbReference type="InterPro" id="IPR045275">
    <property type="entry name" value="MscS_archaea/bacteria_type"/>
</dbReference>
<name>A0ABV5CEF3_9SPHI</name>
<evidence type="ECO:0000256" key="3">
    <source>
        <dbReference type="ARBA" id="ARBA00022475"/>
    </source>
</evidence>
<dbReference type="InterPro" id="IPR006685">
    <property type="entry name" value="MscS_channel_2nd"/>
</dbReference>
<feature type="transmembrane region" description="Helical" evidence="7">
    <location>
        <begin position="39"/>
        <end position="64"/>
    </location>
</feature>
<feature type="domain" description="Mechanosensitive ion channel transmembrane helices 2/3" evidence="10">
    <location>
        <begin position="88"/>
        <end position="128"/>
    </location>
</feature>
<reference evidence="11 12" key="1">
    <citation type="submission" date="2024-04" db="EMBL/GenBank/DDBJ databases">
        <title>Albibacterium profundi sp. nov., isolated from sediment of the Challenger Deep of Mariana Trench.</title>
        <authorList>
            <person name="Wang Y."/>
        </authorList>
    </citation>
    <scope>NUCLEOTIDE SEQUENCE [LARGE SCALE GENOMIC DNA]</scope>
    <source>
        <strain evidence="11 12">RHL897</strain>
    </source>
</reference>
<gene>
    <name evidence="11" type="ORF">WKR92_08850</name>
</gene>
<dbReference type="InterPro" id="IPR049142">
    <property type="entry name" value="MS_channel_1st"/>
</dbReference>
<dbReference type="SUPFAM" id="SSF50182">
    <property type="entry name" value="Sm-like ribonucleoproteins"/>
    <property type="match status" value="1"/>
</dbReference>
<dbReference type="SUPFAM" id="SSF82689">
    <property type="entry name" value="Mechanosensitive channel protein MscS (YggB), C-terminal domain"/>
    <property type="match status" value="1"/>
</dbReference>
<evidence type="ECO:0000313" key="11">
    <source>
        <dbReference type="EMBL" id="MFB5945940.1"/>
    </source>
</evidence>
<dbReference type="EMBL" id="JBBVGT010000002">
    <property type="protein sequence ID" value="MFB5945940.1"/>
    <property type="molecule type" value="Genomic_DNA"/>
</dbReference>
<comment type="caution">
    <text evidence="11">The sequence shown here is derived from an EMBL/GenBank/DDBJ whole genome shotgun (WGS) entry which is preliminary data.</text>
</comment>
<proteinExistence type="inferred from homology"/>
<evidence type="ECO:0000256" key="4">
    <source>
        <dbReference type="ARBA" id="ARBA00022692"/>
    </source>
</evidence>
<dbReference type="InterPro" id="IPR023408">
    <property type="entry name" value="MscS_beta-dom_sf"/>
</dbReference>
<dbReference type="Pfam" id="PF00924">
    <property type="entry name" value="MS_channel_2nd"/>
    <property type="match status" value="1"/>
</dbReference>
<evidence type="ECO:0000259" key="9">
    <source>
        <dbReference type="Pfam" id="PF21082"/>
    </source>
</evidence>
<sequence length="306" mass="34230">MDNEKQMLSIDVNCTKFAPKNCLQSMFDPKNIQETFHELFFIIAPRVLLAFVLLILGSWLIKLFMRYIHSRFEKRDVEPSLRLFLSRIVKIGLYIVLILSIAGNLGIQTTSFLAVLGGAGLAIGLALQGSLSNFAGGVLILLFKPFRIGDYISSTSEASGTVENIDFLYTTLRTAEGTLVFAPNGPLANSVITNYSNLVERRVEYSIDLSYDSDTRQIRDVILDLLRNDQRVLTKPAPEVLVNGISNGAVKLVIRYWSPKGNYWNAYHDIFEKIKTALKDNQVTIPQYTIQALPLDDSNLNGSDSQ</sequence>
<dbReference type="PANTHER" id="PTHR30221">
    <property type="entry name" value="SMALL-CONDUCTANCE MECHANOSENSITIVE CHANNEL"/>
    <property type="match status" value="1"/>
</dbReference>
<evidence type="ECO:0000256" key="7">
    <source>
        <dbReference type="SAM" id="Phobius"/>
    </source>
</evidence>
<evidence type="ECO:0000313" key="12">
    <source>
        <dbReference type="Proteomes" id="UP001580928"/>
    </source>
</evidence>
<dbReference type="PANTHER" id="PTHR30221:SF1">
    <property type="entry name" value="SMALL-CONDUCTANCE MECHANOSENSITIVE CHANNEL"/>
    <property type="match status" value="1"/>
</dbReference>
<evidence type="ECO:0000259" key="8">
    <source>
        <dbReference type="Pfam" id="PF00924"/>
    </source>
</evidence>
<dbReference type="InterPro" id="IPR011066">
    <property type="entry name" value="MscS_channel_C_sf"/>
</dbReference>
<protein>
    <submittedName>
        <fullName evidence="11">Mechanosensitive ion channel family protein</fullName>
    </submittedName>
</protein>
<feature type="transmembrane region" description="Helical" evidence="7">
    <location>
        <begin position="113"/>
        <end position="143"/>
    </location>
</feature>
<dbReference type="Gene3D" id="2.30.30.60">
    <property type="match status" value="1"/>
</dbReference>
<keyword evidence="6 7" id="KW-0472">Membrane</keyword>
<feature type="transmembrane region" description="Helical" evidence="7">
    <location>
        <begin position="84"/>
        <end position="107"/>
    </location>
</feature>
<evidence type="ECO:0000259" key="10">
    <source>
        <dbReference type="Pfam" id="PF21088"/>
    </source>
</evidence>
<comment type="similarity">
    <text evidence="2">Belongs to the MscS (TC 1.A.23) family.</text>
</comment>